<gene>
    <name evidence="1" type="ORF">DRF58_00880</name>
</gene>
<dbReference type="Pfam" id="PF13715">
    <property type="entry name" value="CarbopepD_reg_2"/>
    <property type="match status" value="1"/>
</dbReference>
<comment type="caution">
    <text evidence="1">The sequence shown here is derived from an EMBL/GenBank/DDBJ whole genome shotgun (WGS) entry which is preliminary data.</text>
</comment>
<dbReference type="AlphaFoldDB" id="A0A3D9D4J9"/>
<keyword evidence="1" id="KW-0378">Hydrolase</keyword>
<evidence type="ECO:0000313" key="2">
    <source>
        <dbReference type="Proteomes" id="UP000256326"/>
    </source>
</evidence>
<sequence>MRDWEKENSEVCVKLISMKKINFILALFAILSFHAQTISGTVISKDDNHPIPYAKIGIVNSNYRIQADENGKFQIKLNDISKDKELIVAVAGYKQFRSSVEDFVKTNPHNIYLYEKVTNIQEVVMAPKNYKDKNLGVNSKSKSVMFTPNMEKGNSVVEETAVEFSSNKKLKITKINMNFSRFESTTPIKVRYKIYDEKDGKPNNLILSKDIIATINKDDLDDFTYSLDVTNEKIWLEGKFFVGIQFIGQSNGKVALSGALFRSGYYRSFYGNWEKIGMAAPAINIDVKVQK</sequence>
<organism evidence="1 2">
    <name type="scientific">Epilithonimonas hispanica</name>
    <dbReference type="NCBI Taxonomy" id="358687"/>
    <lineage>
        <taxon>Bacteria</taxon>
        <taxon>Pseudomonadati</taxon>
        <taxon>Bacteroidota</taxon>
        <taxon>Flavobacteriia</taxon>
        <taxon>Flavobacteriales</taxon>
        <taxon>Weeksellaceae</taxon>
        <taxon>Chryseobacterium group</taxon>
        <taxon>Epilithonimonas</taxon>
    </lineage>
</organism>
<keyword evidence="1" id="KW-0121">Carboxypeptidase</keyword>
<protein>
    <submittedName>
        <fullName evidence="1">Carboxypeptidase-like regulatory domain-containing protein</fullName>
    </submittedName>
</protein>
<accession>A0A3D9D4J9</accession>
<dbReference type="Proteomes" id="UP000256326">
    <property type="component" value="Unassembled WGS sequence"/>
</dbReference>
<name>A0A3D9D4J9_9FLAO</name>
<keyword evidence="2" id="KW-1185">Reference proteome</keyword>
<dbReference type="EMBL" id="QNUG01000002">
    <property type="protein sequence ID" value="REC72943.1"/>
    <property type="molecule type" value="Genomic_DNA"/>
</dbReference>
<dbReference type="Gene3D" id="2.60.40.1120">
    <property type="entry name" value="Carboxypeptidase-like, regulatory domain"/>
    <property type="match status" value="1"/>
</dbReference>
<proteinExistence type="predicted"/>
<dbReference type="SUPFAM" id="SSF49464">
    <property type="entry name" value="Carboxypeptidase regulatory domain-like"/>
    <property type="match status" value="1"/>
</dbReference>
<dbReference type="InterPro" id="IPR008969">
    <property type="entry name" value="CarboxyPept-like_regulatory"/>
</dbReference>
<evidence type="ECO:0000313" key="1">
    <source>
        <dbReference type="EMBL" id="REC72943.1"/>
    </source>
</evidence>
<dbReference type="GO" id="GO:0004180">
    <property type="term" value="F:carboxypeptidase activity"/>
    <property type="evidence" value="ECO:0007669"/>
    <property type="project" value="UniProtKB-KW"/>
</dbReference>
<keyword evidence="1" id="KW-0645">Protease</keyword>
<reference evidence="1 2" key="1">
    <citation type="journal article" date="2006" name="Int. J. Syst. Evol. Microbiol.">
        <title>Chryseobacterium hispanicum sp. nov., isolated from the drinking water distribution system of Sevilla, Spain.</title>
        <authorList>
            <person name="Gallego V."/>
            <person name="Garcia M.T."/>
            <person name="Ventosa A."/>
        </authorList>
    </citation>
    <scope>NUCLEOTIDE SEQUENCE [LARGE SCALE GENOMIC DNA]</scope>
    <source>
        <strain evidence="1 2">KCTC 22104</strain>
    </source>
</reference>